<accession>A0A4R1HV82</accession>
<sequence length="32" mass="3505">MGTLRRLWLTLLLALTIFVALTTIAYVTGLLG</sequence>
<evidence type="ECO:0000256" key="1">
    <source>
        <dbReference type="SAM" id="Phobius"/>
    </source>
</evidence>
<organism evidence="2 3">
    <name type="scientific">Pseudonocardia endophytica</name>
    <dbReference type="NCBI Taxonomy" id="401976"/>
    <lineage>
        <taxon>Bacteria</taxon>
        <taxon>Bacillati</taxon>
        <taxon>Actinomycetota</taxon>
        <taxon>Actinomycetes</taxon>
        <taxon>Pseudonocardiales</taxon>
        <taxon>Pseudonocardiaceae</taxon>
        <taxon>Pseudonocardia</taxon>
    </lineage>
</organism>
<name>A0A4R1HV82_PSEEN</name>
<feature type="transmembrane region" description="Helical" evidence="1">
    <location>
        <begin position="7"/>
        <end position="27"/>
    </location>
</feature>
<keyword evidence="1" id="KW-0472">Membrane</keyword>
<keyword evidence="3" id="KW-1185">Reference proteome</keyword>
<comment type="caution">
    <text evidence="2">The sequence shown here is derived from an EMBL/GenBank/DDBJ whole genome shotgun (WGS) entry which is preliminary data.</text>
</comment>
<evidence type="ECO:0000313" key="2">
    <source>
        <dbReference type="EMBL" id="TCK21372.1"/>
    </source>
</evidence>
<proteinExistence type="predicted"/>
<gene>
    <name evidence="2" type="ORF">EV378_5354</name>
</gene>
<protein>
    <submittedName>
        <fullName evidence="2">Uncharacterized protein</fullName>
    </submittedName>
</protein>
<keyword evidence="1" id="KW-1133">Transmembrane helix</keyword>
<dbReference type="EMBL" id="SMFZ01000002">
    <property type="protein sequence ID" value="TCK21372.1"/>
    <property type="molecule type" value="Genomic_DNA"/>
</dbReference>
<reference evidence="2 3" key="1">
    <citation type="submission" date="2019-03" db="EMBL/GenBank/DDBJ databases">
        <title>Sequencing the genomes of 1000 actinobacteria strains.</title>
        <authorList>
            <person name="Klenk H.-P."/>
        </authorList>
    </citation>
    <scope>NUCLEOTIDE SEQUENCE [LARGE SCALE GENOMIC DNA]</scope>
    <source>
        <strain evidence="2 3">DSM 44969</strain>
    </source>
</reference>
<dbReference type="AlphaFoldDB" id="A0A4R1HV82"/>
<evidence type="ECO:0000313" key="3">
    <source>
        <dbReference type="Proteomes" id="UP000295560"/>
    </source>
</evidence>
<keyword evidence="1" id="KW-0812">Transmembrane</keyword>
<dbReference type="Proteomes" id="UP000295560">
    <property type="component" value="Unassembled WGS sequence"/>
</dbReference>